<feature type="compositionally biased region" description="Basic and acidic residues" evidence="1">
    <location>
        <begin position="1"/>
        <end position="15"/>
    </location>
</feature>
<feature type="region of interest" description="Disordered" evidence="1">
    <location>
        <begin position="1"/>
        <end position="20"/>
    </location>
</feature>
<proteinExistence type="predicted"/>
<evidence type="ECO:0000256" key="1">
    <source>
        <dbReference type="SAM" id="MobiDB-lite"/>
    </source>
</evidence>
<dbReference type="RefSeq" id="WP_369161137.1">
    <property type="nucleotide sequence ID" value="NZ_CP163429.1"/>
</dbReference>
<organism evidence="2">
    <name type="scientific">Streptomyces sp. R02</name>
    <dbReference type="NCBI Taxonomy" id="3238623"/>
    <lineage>
        <taxon>Bacteria</taxon>
        <taxon>Bacillati</taxon>
        <taxon>Actinomycetota</taxon>
        <taxon>Actinomycetes</taxon>
        <taxon>Kitasatosporales</taxon>
        <taxon>Streptomycetaceae</taxon>
        <taxon>Streptomyces</taxon>
    </lineage>
</organism>
<dbReference type="AlphaFoldDB" id="A0AB39LYR6"/>
<evidence type="ECO:0000313" key="2">
    <source>
        <dbReference type="EMBL" id="XDP97847.1"/>
    </source>
</evidence>
<accession>A0AB39LYR6</accession>
<protein>
    <submittedName>
        <fullName evidence="2">Uncharacterized protein</fullName>
    </submittedName>
</protein>
<reference evidence="2" key="1">
    <citation type="submission" date="2024-07" db="EMBL/GenBank/DDBJ databases">
        <authorList>
            <person name="Yu S.T."/>
        </authorList>
    </citation>
    <scope>NUCLEOTIDE SEQUENCE</scope>
    <source>
        <strain evidence="2">R02</strain>
    </source>
</reference>
<name>A0AB39LYR6_9ACTN</name>
<dbReference type="EMBL" id="CP163429">
    <property type="protein sequence ID" value="XDP97847.1"/>
    <property type="molecule type" value="Genomic_DNA"/>
</dbReference>
<sequence length="59" mass="6503">MDQVRGPEHPAEARRGARFSALPERIRLEDTVAERPAAPHASADAAVTPDWWLIRMGGI</sequence>
<gene>
    <name evidence="2" type="ORF">AB5J57_31860</name>
</gene>